<evidence type="ECO:0000256" key="1">
    <source>
        <dbReference type="SAM" id="MobiDB-lite"/>
    </source>
</evidence>
<dbReference type="RefSeq" id="WP_072480524.1">
    <property type="nucleotide sequence ID" value="NZ_FPJG01000006.1"/>
</dbReference>
<evidence type="ECO:0000313" key="3">
    <source>
        <dbReference type="EMBL" id="SFW89813.1"/>
    </source>
</evidence>
<organism evidence="3 4">
    <name type="scientific">Amycolatopsis australiensis</name>
    <dbReference type="NCBI Taxonomy" id="546364"/>
    <lineage>
        <taxon>Bacteria</taxon>
        <taxon>Bacillati</taxon>
        <taxon>Actinomycetota</taxon>
        <taxon>Actinomycetes</taxon>
        <taxon>Pseudonocardiales</taxon>
        <taxon>Pseudonocardiaceae</taxon>
        <taxon>Amycolatopsis</taxon>
    </lineage>
</organism>
<reference evidence="4" key="1">
    <citation type="submission" date="2016-11" db="EMBL/GenBank/DDBJ databases">
        <authorList>
            <person name="Varghese N."/>
            <person name="Submissions S."/>
        </authorList>
    </citation>
    <scope>NUCLEOTIDE SEQUENCE [LARGE SCALE GENOMIC DNA]</scope>
    <source>
        <strain evidence="4">DSM 44671</strain>
    </source>
</reference>
<dbReference type="SUPFAM" id="SSF103473">
    <property type="entry name" value="MFS general substrate transporter"/>
    <property type="match status" value="1"/>
</dbReference>
<keyword evidence="2" id="KW-1133">Transmembrane helix</keyword>
<dbReference type="InterPro" id="IPR007436">
    <property type="entry name" value="DUF485"/>
</dbReference>
<name>A0A1K1T161_9PSEU</name>
<dbReference type="PANTHER" id="PTHR38441:SF1">
    <property type="entry name" value="MEMBRANE PROTEIN"/>
    <property type="match status" value="1"/>
</dbReference>
<dbReference type="PANTHER" id="PTHR38441">
    <property type="entry name" value="INTEGRAL MEMBRANE PROTEIN-RELATED"/>
    <property type="match status" value="1"/>
</dbReference>
<dbReference type="STRING" id="546364.SAMN04489730_7350"/>
<feature type="region of interest" description="Disordered" evidence="1">
    <location>
        <begin position="1"/>
        <end position="48"/>
    </location>
</feature>
<keyword evidence="4" id="KW-1185">Reference proteome</keyword>
<keyword evidence="2" id="KW-0812">Transmembrane</keyword>
<feature type="transmembrane region" description="Helical" evidence="2">
    <location>
        <begin position="97"/>
        <end position="119"/>
    </location>
</feature>
<dbReference type="OrthoDB" id="3543412at2"/>
<evidence type="ECO:0000313" key="4">
    <source>
        <dbReference type="Proteomes" id="UP000182740"/>
    </source>
</evidence>
<gene>
    <name evidence="3" type="ORF">SAMN04489730_7350</name>
</gene>
<dbReference type="Pfam" id="PF04341">
    <property type="entry name" value="DUF485"/>
    <property type="match status" value="1"/>
</dbReference>
<dbReference type="AlphaFoldDB" id="A0A1K1T161"/>
<dbReference type="EMBL" id="FPJG01000006">
    <property type="protein sequence ID" value="SFW89813.1"/>
    <property type="molecule type" value="Genomic_DNA"/>
</dbReference>
<dbReference type="Proteomes" id="UP000182740">
    <property type="component" value="Unassembled WGS sequence"/>
</dbReference>
<proteinExistence type="predicted"/>
<dbReference type="InterPro" id="IPR036259">
    <property type="entry name" value="MFS_trans_sf"/>
</dbReference>
<sequence>MYDVARPAAGSPQEQTGQMPALFAGDRPPGAQHRRPAPPSGPDYPGIQASPEFTALRRRFRAFVFPMSLAFFAWYMTYVLLAAYAHDFMSHKVFGEVNVGILLGVGQFASTALVTWLYLRYARRQVDPRVAELRARAGLPEGNRR</sequence>
<keyword evidence="2" id="KW-0472">Membrane</keyword>
<feature type="transmembrane region" description="Helical" evidence="2">
    <location>
        <begin position="63"/>
        <end position="85"/>
    </location>
</feature>
<protein>
    <submittedName>
        <fullName evidence="3">Uncharacterized membrane protein, DUF485 family</fullName>
    </submittedName>
</protein>
<evidence type="ECO:0000256" key="2">
    <source>
        <dbReference type="SAM" id="Phobius"/>
    </source>
</evidence>
<accession>A0A1K1T161</accession>